<sequence length="706" mass="79129">MAVVNSNMFDFSVRPNHQNGEVAGAHIISLPLNLIAHIVSWIEDPGDLARICRTCRLLHYMAIPHLYRNIALTSYDRIRYRDELPEGWGNASPFSMGLNTLVTRAHASLVQSMTLRGEWSEPELEDYSKVGRVPDSSMMLNISVRAALDRTKNIESFSWELNTKLMETVYTGLSKLPKLTSLSIRFPSSRFPRPIYIIPAMPHLRSLKVTDIDPLCYPDDISTLLAKSPRLDDLKLQWSPRMRENQEPSVAVYDYFRHCIINKSPLKLKKLAFHNLFSRHTIDWHQAVDESTLEEVTFLNGCSGDSPFQFTFVDQTWTAARAHNPRKLKLKLVRHDLVTKEFCEFISGCEGLEKLYCVNANRSIGARPNMRPSVSNPATHSSHIGNGIASNPPFPSIAGNGSTASPPSPPSPASNPNPYLQLRDTYFNSVLINHGATLRHLILPSRWPLSSNTLARLVHVCPNIEQLALAVEVSTMDAFSLLIPFLRKLQALRILVPPTEKPTQGQRISQSNPNSPIPQFSSIYDLVDLDDDVHIEKLSAATADRDLAQSIKVVGMGWKAYELGEFYYIPASDHTPIASGVNYDQTTEDARVMISANANGQALPDSEFPMDEPARTNQNRPAHSIIARTPTPYGAKMPKSSLGKRARDETSSPSGSPIKRSLLSDGDNIYDTLPTGEKIIWRRRVRPVGWEVLKNWEIWTLDSQDI</sequence>
<dbReference type="Proteomes" id="UP000001745">
    <property type="component" value="Unassembled WGS sequence"/>
</dbReference>
<dbReference type="GeneID" id="8102289"/>
<dbReference type="OrthoDB" id="5311681at2759"/>
<dbReference type="Gene3D" id="3.80.10.10">
    <property type="entry name" value="Ribonuclease Inhibitor"/>
    <property type="match status" value="1"/>
</dbReference>
<keyword evidence="4" id="KW-1185">Reference proteome</keyword>
<evidence type="ECO:0000256" key="1">
    <source>
        <dbReference type="SAM" id="MobiDB-lite"/>
    </source>
</evidence>
<organism evidence="3 4">
    <name type="scientific">Talaromyces stipitatus (strain ATCC 10500 / CBS 375.48 / QM 6759 / NRRL 1006)</name>
    <name type="common">Penicillium stipitatum</name>
    <dbReference type="NCBI Taxonomy" id="441959"/>
    <lineage>
        <taxon>Eukaryota</taxon>
        <taxon>Fungi</taxon>
        <taxon>Dikarya</taxon>
        <taxon>Ascomycota</taxon>
        <taxon>Pezizomycotina</taxon>
        <taxon>Eurotiomycetes</taxon>
        <taxon>Eurotiomycetidae</taxon>
        <taxon>Eurotiales</taxon>
        <taxon>Trichocomaceae</taxon>
        <taxon>Talaromyces</taxon>
        <taxon>Talaromyces sect. Talaromyces</taxon>
    </lineage>
</organism>
<gene>
    <name evidence="3" type="ORF">TSTA_063490</name>
</gene>
<feature type="compositionally biased region" description="Polar residues" evidence="1">
    <location>
        <begin position="372"/>
        <end position="384"/>
    </location>
</feature>
<evidence type="ECO:0000313" key="3">
    <source>
        <dbReference type="EMBL" id="EED22869.1"/>
    </source>
</evidence>
<dbReference type="STRING" id="441959.B8LYE0"/>
<dbReference type="Pfam" id="PF12937">
    <property type="entry name" value="F-box-like"/>
    <property type="match status" value="1"/>
</dbReference>
<dbReference type="RefSeq" id="XP_002340256.1">
    <property type="nucleotide sequence ID" value="XM_002340215.1"/>
</dbReference>
<accession>B8LYE0</accession>
<feature type="compositionally biased region" description="Pro residues" evidence="1">
    <location>
        <begin position="406"/>
        <end position="415"/>
    </location>
</feature>
<feature type="region of interest" description="Disordered" evidence="1">
    <location>
        <begin position="367"/>
        <end position="386"/>
    </location>
</feature>
<proteinExistence type="predicted"/>
<dbReference type="VEuPathDB" id="FungiDB:TSTA_063490"/>
<dbReference type="AlphaFoldDB" id="B8LYE0"/>
<evidence type="ECO:0000259" key="2">
    <source>
        <dbReference type="Pfam" id="PF12937"/>
    </source>
</evidence>
<dbReference type="eggNOG" id="ENOG502T1XE">
    <property type="taxonomic scope" value="Eukaryota"/>
</dbReference>
<dbReference type="PhylomeDB" id="B8LYE0"/>
<evidence type="ECO:0000313" key="4">
    <source>
        <dbReference type="Proteomes" id="UP000001745"/>
    </source>
</evidence>
<feature type="region of interest" description="Disordered" evidence="1">
    <location>
        <begin position="395"/>
        <end position="418"/>
    </location>
</feature>
<dbReference type="SUPFAM" id="SSF81383">
    <property type="entry name" value="F-box domain"/>
    <property type="match status" value="1"/>
</dbReference>
<name>B8LYE0_TALSN</name>
<dbReference type="InterPro" id="IPR032675">
    <property type="entry name" value="LRR_dom_sf"/>
</dbReference>
<feature type="region of interest" description="Disordered" evidence="1">
    <location>
        <begin position="602"/>
        <end position="667"/>
    </location>
</feature>
<protein>
    <recommendedName>
        <fullName evidence="2">F-box domain-containing protein</fullName>
    </recommendedName>
</protein>
<reference evidence="4" key="1">
    <citation type="journal article" date="2015" name="Genome Announc.">
        <title>Genome sequence of the AIDS-associated pathogen Penicillium marneffei (ATCC18224) and its near taxonomic relative Talaromyces stipitatus (ATCC10500).</title>
        <authorList>
            <person name="Nierman W.C."/>
            <person name="Fedorova-Abrams N.D."/>
            <person name="Andrianopoulos A."/>
        </authorList>
    </citation>
    <scope>NUCLEOTIDE SEQUENCE [LARGE SCALE GENOMIC DNA]</scope>
    <source>
        <strain evidence="4">ATCC 10500 / CBS 375.48 / QM 6759 / NRRL 1006</strain>
    </source>
</reference>
<dbReference type="HOGENOM" id="CLU_024064_0_0_1"/>
<dbReference type="EMBL" id="EQ962652">
    <property type="protein sequence ID" value="EED22869.1"/>
    <property type="molecule type" value="Genomic_DNA"/>
</dbReference>
<dbReference type="OMA" id="KMHWSPR"/>
<dbReference type="InParanoid" id="B8LYE0"/>
<dbReference type="InterPro" id="IPR036047">
    <property type="entry name" value="F-box-like_dom_sf"/>
</dbReference>
<feature type="domain" description="F-box" evidence="2">
    <location>
        <begin position="28"/>
        <end position="72"/>
    </location>
</feature>
<dbReference type="InterPro" id="IPR001810">
    <property type="entry name" value="F-box_dom"/>
</dbReference>